<sequence length="145" mass="16546">MDSYMWVAEELYNIVWKPIGIVPGVMITDYDPSLLGAIKNTYNGTTFMLCTVHVKNNFKKNCFKGFGGSVDKHNSLLQAAGHLIYSEDDESYNKAKNVFLSIAKTSTKAIDIANYLNRYVSNFCGSHQMMMQVDNERYYSHRSFL</sequence>
<dbReference type="Proteomes" id="UP000027586">
    <property type="component" value="Unassembled WGS sequence"/>
</dbReference>
<organism evidence="1 2">
    <name type="scientific">Lichtheimia corymbifera JMRC:FSU:9682</name>
    <dbReference type="NCBI Taxonomy" id="1263082"/>
    <lineage>
        <taxon>Eukaryota</taxon>
        <taxon>Fungi</taxon>
        <taxon>Fungi incertae sedis</taxon>
        <taxon>Mucoromycota</taxon>
        <taxon>Mucoromycotina</taxon>
        <taxon>Mucoromycetes</taxon>
        <taxon>Mucorales</taxon>
        <taxon>Lichtheimiaceae</taxon>
        <taxon>Lichtheimia</taxon>
    </lineage>
</organism>
<evidence type="ECO:0000313" key="1">
    <source>
        <dbReference type="EMBL" id="CDH52549.1"/>
    </source>
</evidence>
<dbReference type="OrthoDB" id="4327540at2759"/>
<keyword evidence="2" id="KW-1185">Reference proteome</keyword>
<evidence type="ECO:0008006" key="3">
    <source>
        <dbReference type="Google" id="ProtNLM"/>
    </source>
</evidence>
<proteinExistence type="predicted"/>
<name>A0A068RRE6_9FUNG</name>
<dbReference type="AlphaFoldDB" id="A0A068RRE6"/>
<accession>A0A068RRE6</accession>
<dbReference type="VEuPathDB" id="FungiDB:LCOR_04009.1"/>
<comment type="caution">
    <text evidence="1">The sequence shown here is derived from an EMBL/GenBank/DDBJ whole genome shotgun (WGS) entry which is preliminary data.</text>
</comment>
<dbReference type="EMBL" id="CBTN010000013">
    <property type="protein sequence ID" value="CDH52549.1"/>
    <property type="molecule type" value="Genomic_DNA"/>
</dbReference>
<reference evidence="1" key="1">
    <citation type="submission" date="2013-08" db="EMBL/GenBank/DDBJ databases">
        <title>Gene expansion shapes genome architecture in the human pathogen Lichtheimia corymbifera: an evolutionary genomics analysis in the ancient terrestrial Mucorales (Mucoromycotina).</title>
        <authorList>
            <person name="Schwartze V.U."/>
            <person name="Winter S."/>
            <person name="Shelest E."/>
            <person name="Marcet-Houben M."/>
            <person name="Horn F."/>
            <person name="Wehner S."/>
            <person name="Hoffmann K."/>
            <person name="Riege K."/>
            <person name="Sammeth M."/>
            <person name="Nowrousian M."/>
            <person name="Valiante V."/>
            <person name="Linde J."/>
            <person name="Jacobsen I.D."/>
            <person name="Marz M."/>
            <person name="Brakhage A.A."/>
            <person name="Gabaldon T."/>
            <person name="Bocker S."/>
            <person name="Voigt K."/>
        </authorList>
    </citation>
    <scope>NUCLEOTIDE SEQUENCE [LARGE SCALE GENOMIC DNA]</scope>
    <source>
        <strain evidence="1">FSU 9682</strain>
    </source>
</reference>
<evidence type="ECO:0000313" key="2">
    <source>
        <dbReference type="Proteomes" id="UP000027586"/>
    </source>
</evidence>
<gene>
    <name evidence="1" type="ORF">LCOR_04009.1</name>
</gene>
<protein>
    <recommendedName>
        <fullName evidence="3">MULE transposase domain-containing protein</fullName>
    </recommendedName>
</protein>